<feature type="non-terminal residue" evidence="1">
    <location>
        <position position="196"/>
    </location>
</feature>
<dbReference type="AlphaFoldDB" id="A0A0F9GHC8"/>
<dbReference type="SUPFAM" id="SSF56091">
    <property type="entry name" value="DNA ligase/mRNA capping enzyme, catalytic domain"/>
    <property type="match status" value="1"/>
</dbReference>
<sequence length="196" mass="22457">MSEHSAKVIKIDEILPHPNADSLGLVRIGGYTVCIRLNDFNAGDLAIYIEPDSIVPQDDPQFEFLGEHRRIKARRLRNIWSVGLLIHAPEGAQVGENWMERLGIEHYEPPLPMSTGGDSVKAPVGVFPIYDVENFNRYPDVIKPGEHVIISEKLHGCNARFTWQDDQMYVGSRKNWKKACEKSVWWKAFQQSPWIY</sequence>
<name>A0A0F9GHC8_9ZZZZ</name>
<proteinExistence type="predicted"/>
<gene>
    <name evidence="1" type="ORF">LCGC14_1909420</name>
</gene>
<evidence type="ECO:0000313" key="1">
    <source>
        <dbReference type="EMBL" id="KKL89961.1"/>
    </source>
</evidence>
<reference evidence="1" key="1">
    <citation type="journal article" date="2015" name="Nature">
        <title>Complex archaea that bridge the gap between prokaryotes and eukaryotes.</title>
        <authorList>
            <person name="Spang A."/>
            <person name="Saw J.H."/>
            <person name="Jorgensen S.L."/>
            <person name="Zaremba-Niedzwiedzka K."/>
            <person name="Martijn J."/>
            <person name="Lind A.E."/>
            <person name="van Eijk R."/>
            <person name="Schleper C."/>
            <person name="Guy L."/>
            <person name="Ettema T.J."/>
        </authorList>
    </citation>
    <scope>NUCLEOTIDE SEQUENCE</scope>
</reference>
<dbReference type="Pfam" id="PF21189">
    <property type="entry name" value="PHA02142"/>
    <property type="match status" value="1"/>
</dbReference>
<dbReference type="InterPro" id="IPR012340">
    <property type="entry name" value="NA-bd_OB-fold"/>
</dbReference>
<evidence type="ECO:0008006" key="2">
    <source>
        <dbReference type="Google" id="ProtNLM"/>
    </source>
</evidence>
<comment type="caution">
    <text evidence="1">The sequence shown here is derived from an EMBL/GenBank/DDBJ whole genome shotgun (WGS) entry which is preliminary data.</text>
</comment>
<dbReference type="EMBL" id="LAZR01020141">
    <property type="protein sequence ID" value="KKL89961.1"/>
    <property type="molecule type" value="Genomic_DNA"/>
</dbReference>
<dbReference type="Gene3D" id="2.40.50.140">
    <property type="entry name" value="Nucleic acid-binding proteins"/>
    <property type="match status" value="1"/>
</dbReference>
<accession>A0A0F9GHC8</accession>
<protein>
    <recommendedName>
        <fullName evidence="2">RNA ligase domain-containing protein</fullName>
    </recommendedName>
</protein>
<organism evidence="1">
    <name type="scientific">marine sediment metagenome</name>
    <dbReference type="NCBI Taxonomy" id="412755"/>
    <lineage>
        <taxon>unclassified sequences</taxon>
        <taxon>metagenomes</taxon>
        <taxon>ecological metagenomes</taxon>
    </lineage>
</organism>